<dbReference type="InterPro" id="IPR026444">
    <property type="entry name" value="Secre_tail"/>
</dbReference>
<dbReference type="RefSeq" id="WP_157562385.1">
    <property type="nucleotide sequence ID" value="NZ_WQKZ01000001.1"/>
</dbReference>
<dbReference type="AlphaFoldDB" id="A0A7K1TBA7"/>
<evidence type="ECO:0000256" key="1">
    <source>
        <dbReference type="SAM" id="SignalP"/>
    </source>
</evidence>
<organism evidence="2 3">
    <name type="scientific">Hymenobacter ginkgonis</name>
    <dbReference type="NCBI Taxonomy" id="2682976"/>
    <lineage>
        <taxon>Bacteria</taxon>
        <taxon>Pseudomonadati</taxon>
        <taxon>Bacteroidota</taxon>
        <taxon>Cytophagia</taxon>
        <taxon>Cytophagales</taxon>
        <taxon>Hymenobacteraceae</taxon>
        <taxon>Hymenobacter</taxon>
    </lineage>
</organism>
<evidence type="ECO:0000313" key="2">
    <source>
        <dbReference type="EMBL" id="MVN75663.1"/>
    </source>
</evidence>
<accession>A0A7K1TBA7</accession>
<keyword evidence="3" id="KW-1185">Reference proteome</keyword>
<keyword evidence="1" id="KW-0732">Signal</keyword>
<comment type="caution">
    <text evidence="2">The sequence shown here is derived from an EMBL/GenBank/DDBJ whole genome shotgun (WGS) entry which is preliminary data.</text>
</comment>
<reference evidence="2 3" key="1">
    <citation type="submission" date="2019-12" db="EMBL/GenBank/DDBJ databases">
        <title>Hymenobacter sp. HMF4947 Genome sequencing and assembly.</title>
        <authorList>
            <person name="Kang H."/>
            <person name="Cha I."/>
            <person name="Kim H."/>
            <person name="Joh K."/>
        </authorList>
    </citation>
    <scope>NUCLEOTIDE SEQUENCE [LARGE SCALE GENOMIC DNA]</scope>
    <source>
        <strain evidence="2 3">HMF4947</strain>
    </source>
</reference>
<name>A0A7K1TBA7_9BACT</name>
<dbReference type="EMBL" id="WQKZ01000001">
    <property type="protein sequence ID" value="MVN75663.1"/>
    <property type="molecule type" value="Genomic_DNA"/>
</dbReference>
<dbReference type="Proteomes" id="UP000441336">
    <property type="component" value="Unassembled WGS sequence"/>
</dbReference>
<sequence length="506" mass="52375">MKHFVPLCGLALSTLPALGQTALSNQGAVISIQSGAQVAVVGDISIGTGGTIDNAGTLTFTGNWDNSAGSGVLTPGTGTVLLLGTAQQQLGGSSATTFHSLDVSGATGPVQLTANASVGNNAGTLTLGTKQLQLNAKVLTLNNGATTAISSSTGQLVSETTPTAGYGRFVWVIGAGTGTYVVPLGTGTTRLPVTFDISTAGAGAAGSLDVATYPTPPSNQPLPTGISALQGDPNKTLDRYWITQASNYTILPTATLSFTYQESEWNTSPNAILETNLRLQQRNGTVWSASQGSVNTGVNTLTSNAQNGFGVFAATDLTAPLPVELSEFSAQARGSDGVLDWVTASERNNQGFDVEASLDGTAFQKIGFVAGYGSSTTPHSYRYTDANAARRGGLLYYRLRQLDTDGTATYSPVRTVHFAGSEGPAFAAWPNPAHDAYTVHLRAARAQTTLVTVHDALGRLVSQLPVQVQAGDNQLPASFGLTQPSGMYLLSAELDGQVLRTRLVRE</sequence>
<gene>
    <name evidence="2" type="ORF">GO988_04920</name>
</gene>
<evidence type="ECO:0000313" key="3">
    <source>
        <dbReference type="Proteomes" id="UP000441336"/>
    </source>
</evidence>
<feature type="chain" id="PRO_5029733009" evidence="1">
    <location>
        <begin position="20"/>
        <end position="506"/>
    </location>
</feature>
<proteinExistence type="predicted"/>
<dbReference type="NCBIfam" id="TIGR04183">
    <property type="entry name" value="Por_Secre_tail"/>
    <property type="match status" value="1"/>
</dbReference>
<feature type="signal peptide" evidence="1">
    <location>
        <begin position="1"/>
        <end position="19"/>
    </location>
</feature>
<protein>
    <submittedName>
        <fullName evidence="2">T9SS type A sorting domain-containing protein</fullName>
    </submittedName>
</protein>